<dbReference type="EC" id="3.6.4.13" evidence="7"/>
<dbReference type="AlphaFoldDB" id="A0A1J5QE65"/>
<dbReference type="Pfam" id="PF00271">
    <property type="entry name" value="Helicase_C"/>
    <property type="match status" value="1"/>
</dbReference>
<dbReference type="InterPro" id="IPR001650">
    <property type="entry name" value="Helicase_C-like"/>
</dbReference>
<accession>A0A1J5QE65</accession>
<feature type="compositionally biased region" description="Basic and acidic residues" evidence="5">
    <location>
        <begin position="164"/>
        <end position="174"/>
    </location>
</feature>
<reference evidence="7" key="1">
    <citation type="submission" date="2016-10" db="EMBL/GenBank/DDBJ databases">
        <title>Sequence of Gallionella enrichment culture.</title>
        <authorList>
            <person name="Poehlein A."/>
            <person name="Muehling M."/>
            <person name="Daniel R."/>
        </authorList>
    </citation>
    <scope>NUCLEOTIDE SEQUENCE</scope>
</reference>
<evidence type="ECO:0000256" key="5">
    <source>
        <dbReference type="SAM" id="MobiDB-lite"/>
    </source>
</evidence>
<feature type="compositionally biased region" description="Polar residues" evidence="5">
    <location>
        <begin position="182"/>
        <end position="193"/>
    </location>
</feature>
<dbReference type="InterPro" id="IPR027417">
    <property type="entry name" value="P-loop_NTPase"/>
</dbReference>
<keyword evidence="2 7" id="KW-0378">Hydrolase</keyword>
<feature type="domain" description="Helicase C-terminal" evidence="6">
    <location>
        <begin position="1"/>
        <end position="136"/>
    </location>
</feature>
<dbReference type="GO" id="GO:0016787">
    <property type="term" value="F:hydrolase activity"/>
    <property type="evidence" value="ECO:0007669"/>
    <property type="project" value="UniProtKB-KW"/>
</dbReference>
<dbReference type="GO" id="GO:0005524">
    <property type="term" value="F:ATP binding"/>
    <property type="evidence" value="ECO:0007669"/>
    <property type="project" value="UniProtKB-KW"/>
</dbReference>
<dbReference type="Gene3D" id="3.40.50.300">
    <property type="entry name" value="P-loop containing nucleotide triphosphate hydrolases"/>
    <property type="match status" value="1"/>
</dbReference>
<protein>
    <submittedName>
        <fullName evidence="7">ATP-dependent RNA helicase RhlE</fullName>
        <ecNumber evidence="7">3.6.4.13</ecNumber>
    </submittedName>
</protein>
<keyword evidence="3 7" id="KW-0347">Helicase</keyword>
<name>A0A1J5QE65_9ZZZZ</name>
<evidence type="ECO:0000256" key="4">
    <source>
        <dbReference type="ARBA" id="ARBA00022840"/>
    </source>
</evidence>
<dbReference type="SMART" id="SM00490">
    <property type="entry name" value="HELICc"/>
    <property type="match status" value="1"/>
</dbReference>
<evidence type="ECO:0000256" key="1">
    <source>
        <dbReference type="ARBA" id="ARBA00022741"/>
    </source>
</evidence>
<feature type="compositionally biased region" description="Basic and acidic residues" evidence="5">
    <location>
        <begin position="134"/>
        <end position="153"/>
    </location>
</feature>
<keyword evidence="4" id="KW-0067">ATP-binding</keyword>
<evidence type="ECO:0000256" key="3">
    <source>
        <dbReference type="ARBA" id="ARBA00022806"/>
    </source>
</evidence>
<dbReference type="EMBL" id="MLJW01000885">
    <property type="protein sequence ID" value="OIQ81752.1"/>
    <property type="molecule type" value="Genomic_DNA"/>
</dbReference>
<feature type="region of interest" description="Disordered" evidence="5">
    <location>
        <begin position="126"/>
        <end position="209"/>
    </location>
</feature>
<evidence type="ECO:0000256" key="2">
    <source>
        <dbReference type="ARBA" id="ARBA00022801"/>
    </source>
</evidence>
<sequence length="209" mass="23177">MQTLGFTKTKLTASRLARLLQKEGVAADAIHGDKSQLERMQALDAFKDGKITTLVATDVAARGLDIDQLPMVINYEIPHAPEDYVHRIGRTGRAGASGVAISLVSTEEEKYLKEIEKLIKREIPQENAPAVQARPDRPRERATPRPEREREASSRSVASIPARKSHDPWFDRPYEPMAGNASEPQVTVRPQSGQKREIPALLGGLLRKD</sequence>
<dbReference type="PROSITE" id="PS51194">
    <property type="entry name" value="HELICASE_CTER"/>
    <property type="match status" value="1"/>
</dbReference>
<dbReference type="InterPro" id="IPR050079">
    <property type="entry name" value="DEAD_box_RNA_helicase"/>
</dbReference>
<evidence type="ECO:0000259" key="6">
    <source>
        <dbReference type="PROSITE" id="PS51194"/>
    </source>
</evidence>
<dbReference type="GO" id="GO:0005829">
    <property type="term" value="C:cytosol"/>
    <property type="evidence" value="ECO:0007669"/>
    <property type="project" value="TreeGrafter"/>
</dbReference>
<evidence type="ECO:0000313" key="7">
    <source>
        <dbReference type="EMBL" id="OIQ81752.1"/>
    </source>
</evidence>
<proteinExistence type="predicted"/>
<comment type="caution">
    <text evidence="7">The sequence shown here is derived from an EMBL/GenBank/DDBJ whole genome shotgun (WGS) entry which is preliminary data.</text>
</comment>
<dbReference type="CDD" id="cd18787">
    <property type="entry name" value="SF2_C_DEAD"/>
    <property type="match status" value="1"/>
</dbReference>
<dbReference type="GO" id="GO:0003724">
    <property type="term" value="F:RNA helicase activity"/>
    <property type="evidence" value="ECO:0007669"/>
    <property type="project" value="UniProtKB-EC"/>
</dbReference>
<dbReference type="PANTHER" id="PTHR47959:SF13">
    <property type="entry name" value="ATP-DEPENDENT RNA HELICASE RHLE"/>
    <property type="match status" value="1"/>
</dbReference>
<organism evidence="7">
    <name type="scientific">mine drainage metagenome</name>
    <dbReference type="NCBI Taxonomy" id="410659"/>
    <lineage>
        <taxon>unclassified sequences</taxon>
        <taxon>metagenomes</taxon>
        <taxon>ecological metagenomes</taxon>
    </lineage>
</organism>
<gene>
    <name evidence="7" type="primary">rhlE_28</name>
    <name evidence="7" type="ORF">GALL_364690</name>
</gene>
<dbReference type="PANTHER" id="PTHR47959">
    <property type="entry name" value="ATP-DEPENDENT RNA HELICASE RHLE-RELATED"/>
    <property type="match status" value="1"/>
</dbReference>
<dbReference type="SUPFAM" id="SSF52540">
    <property type="entry name" value="P-loop containing nucleoside triphosphate hydrolases"/>
    <property type="match status" value="1"/>
</dbReference>
<keyword evidence="1" id="KW-0547">Nucleotide-binding</keyword>